<evidence type="ECO:0000313" key="1">
    <source>
        <dbReference type="EMBL" id="MEQ2380070.1"/>
    </source>
</evidence>
<accession>A0ABV1BWE5</accession>
<protein>
    <recommendedName>
        <fullName evidence="3">CsbD family protein</fullName>
    </recommendedName>
</protein>
<sequence>MGFINKEKVLRGVGKAVDVTNNAADKVTDYVKENELDKKAKSMADEFGDAMKSVGKSLEDTFSNIVGKK</sequence>
<dbReference type="EMBL" id="JBBMER010000006">
    <property type="protein sequence ID" value="MEQ2380070.1"/>
    <property type="molecule type" value="Genomic_DNA"/>
</dbReference>
<proteinExistence type="predicted"/>
<organism evidence="1 2">
    <name type="scientific">[Lactobacillus] rogosae</name>
    <dbReference type="NCBI Taxonomy" id="706562"/>
    <lineage>
        <taxon>Bacteria</taxon>
        <taxon>Bacillati</taxon>
        <taxon>Bacillota</taxon>
        <taxon>Clostridia</taxon>
        <taxon>Lachnospirales</taxon>
        <taxon>Lachnospiraceae</taxon>
        <taxon>Lachnospira</taxon>
    </lineage>
</organism>
<evidence type="ECO:0008006" key="3">
    <source>
        <dbReference type="Google" id="ProtNLM"/>
    </source>
</evidence>
<evidence type="ECO:0000313" key="2">
    <source>
        <dbReference type="Proteomes" id="UP001442364"/>
    </source>
</evidence>
<keyword evidence="2" id="KW-1185">Reference proteome</keyword>
<gene>
    <name evidence="1" type="ORF">WMO14_09275</name>
</gene>
<comment type="caution">
    <text evidence="1">The sequence shown here is derived from an EMBL/GenBank/DDBJ whole genome shotgun (WGS) entry which is preliminary data.</text>
</comment>
<dbReference type="Proteomes" id="UP001442364">
    <property type="component" value="Unassembled WGS sequence"/>
</dbReference>
<name>A0ABV1BWE5_9FIRM</name>
<reference evidence="1 2" key="1">
    <citation type="submission" date="2024-03" db="EMBL/GenBank/DDBJ databases">
        <title>Human intestinal bacterial collection.</title>
        <authorList>
            <person name="Pauvert C."/>
            <person name="Hitch T.C.A."/>
            <person name="Clavel T."/>
        </authorList>
    </citation>
    <scope>NUCLEOTIDE SEQUENCE [LARGE SCALE GENOMIC DNA]</scope>
    <source>
        <strain evidence="1 2">CLA-AA-H255</strain>
    </source>
</reference>
<dbReference type="RefSeq" id="WP_022501284.1">
    <property type="nucleotide sequence ID" value="NZ_DAWDAH010000012.1"/>
</dbReference>